<protein>
    <recommendedName>
        <fullName evidence="3">Nucleotidyltransferase family protein</fullName>
    </recommendedName>
</protein>
<dbReference type="Proteomes" id="UP000017973">
    <property type="component" value="Unassembled WGS sequence"/>
</dbReference>
<comment type="caution">
    <text evidence="1">The sequence shown here is derived from an EMBL/GenBank/DDBJ whole genome shotgun (WGS) entry which is preliminary data.</text>
</comment>
<organism evidence="1 2">
    <name type="scientific">Brevibacillus panacihumi W25</name>
    <dbReference type="NCBI Taxonomy" id="1408254"/>
    <lineage>
        <taxon>Bacteria</taxon>
        <taxon>Bacillati</taxon>
        <taxon>Bacillota</taxon>
        <taxon>Bacilli</taxon>
        <taxon>Bacillales</taxon>
        <taxon>Paenibacillaceae</taxon>
        <taxon>Brevibacillus</taxon>
    </lineage>
</organism>
<evidence type="ECO:0000313" key="1">
    <source>
        <dbReference type="EMBL" id="EST55538.1"/>
    </source>
</evidence>
<accession>V6MJD4</accession>
<sequence>MRFRGYIDLMSQARLLEEIITRHEQLYEAMRRAPLLGVSNYYIGGGCLTQTVWNYLCGLPLDYGINDMDLVYFDQEKISFEEEALVIQKGKELFADLSLKPDIKNQARVHIWYEERFGYPIQPYTSVEHAIDTWPTTATAIGMRWEKNACKIYAPFGLHDLFGMIVRANKVQITKDIFDKKVMRWSRTWKDVIIIPWESDII</sequence>
<keyword evidence="2" id="KW-1185">Reference proteome</keyword>
<evidence type="ECO:0000313" key="2">
    <source>
        <dbReference type="Proteomes" id="UP000017973"/>
    </source>
</evidence>
<reference evidence="1 2" key="1">
    <citation type="journal article" date="2014" name="Genome Announc.">
        <title>Draft Genome Sequence of Brevibacillus panacihumi Strain W25, a Halotolerant Hydrocarbon-Degrading Bacterium.</title>
        <authorList>
            <person name="Wang X."/>
            <person name="Jin D."/>
            <person name="Zhou L."/>
            <person name="Wu L."/>
            <person name="An W."/>
            <person name="Chen Y."/>
            <person name="Zhao L."/>
        </authorList>
    </citation>
    <scope>NUCLEOTIDE SEQUENCE [LARGE SCALE GENOMIC DNA]</scope>
    <source>
        <strain evidence="1 2">W25</strain>
    </source>
</reference>
<dbReference type="PANTHER" id="PTHR39166">
    <property type="entry name" value="BLL1166 PROTEIN"/>
    <property type="match status" value="1"/>
</dbReference>
<dbReference type="HOGENOM" id="CLU_092842_0_0_9"/>
<dbReference type="PANTHER" id="PTHR39166:SF1">
    <property type="entry name" value="BLL1166 PROTEIN"/>
    <property type="match status" value="1"/>
</dbReference>
<dbReference type="OrthoDB" id="1901124at2"/>
<dbReference type="Pfam" id="PF06042">
    <property type="entry name" value="NTP_transf_6"/>
    <property type="match status" value="1"/>
</dbReference>
<proteinExistence type="predicted"/>
<dbReference type="STRING" id="1408254.T458_07340"/>
<name>V6MJD4_9BACL</name>
<evidence type="ECO:0008006" key="3">
    <source>
        <dbReference type="Google" id="ProtNLM"/>
    </source>
</evidence>
<dbReference type="InterPro" id="IPR009267">
    <property type="entry name" value="NTP_transf_6"/>
</dbReference>
<gene>
    <name evidence="1" type="ORF">T458_07340</name>
</gene>
<dbReference type="AlphaFoldDB" id="V6MJD4"/>
<dbReference type="PATRIC" id="fig|1408254.3.peg.1454"/>
<dbReference type="eggNOG" id="COG3575">
    <property type="taxonomic scope" value="Bacteria"/>
</dbReference>
<dbReference type="EMBL" id="AYJU01000003">
    <property type="protein sequence ID" value="EST55538.1"/>
    <property type="molecule type" value="Genomic_DNA"/>
</dbReference>